<dbReference type="PANTHER" id="PTHR10584:SF166">
    <property type="entry name" value="RIBOKINASE"/>
    <property type="match status" value="1"/>
</dbReference>
<dbReference type="Gene3D" id="3.40.1190.20">
    <property type="match status" value="1"/>
</dbReference>
<evidence type="ECO:0000313" key="5">
    <source>
        <dbReference type="Proteomes" id="UP000178017"/>
    </source>
</evidence>
<protein>
    <recommendedName>
        <fullName evidence="3">Carbohydrate kinase PfkB domain-containing protein</fullName>
    </recommendedName>
</protein>
<dbReference type="InterPro" id="IPR029056">
    <property type="entry name" value="Ribokinase-like"/>
</dbReference>
<organism evidence="4 5">
    <name type="scientific">Candidatus Daviesbacteria bacterium RIFCSPLOWO2_01_FULL_40_24</name>
    <dbReference type="NCBI Taxonomy" id="1797787"/>
    <lineage>
        <taxon>Bacteria</taxon>
        <taxon>Candidatus Daviesiibacteriota</taxon>
    </lineage>
</organism>
<name>A0A1F5MIE7_9BACT</name>
<feature type="domain" description="Carbohydrate kinase PfkB" evidence="3">
    <location>
        <begin position="32"/>
        <end position="306"/>
    </location>
</feature>
<evidence type="ECO:0000256" key="1">
    <source>
        <dbReference type="ARBA" id="ARBA00022679"/>
    </source>
</evidence>
<sequence length="327" mass="35585">MFDLISIGDCMIDHFFKLSDAHVLCSKNHTDCQICLSYGDKIPTESYSELVAGNAANAAVGGARLKLKTSCYINIGEDGGGDKVISKLKEEGVSTGYVVKNKGMGSNASAVINFQGERTILVYHQPWKYNLPDLDSSKWVYLTSLSPTFTDSNIINELTQYLERTAAKLLYNPGTYQMKSGVKKFPKLLSLTEVFIVNIEESKRILGIEEEKEVSVKKLLKTLADLGPKLVVITDGAEGSYGFDGENYYHLGVFPANLVEMTGSGDAFATGVLVGLFHGNKLPEAMRWGAANGASVVEQVGPQAGLLTHNQMLEKLKESSKIIAKII</sequence>
<keyword evidence="2" id="KW-0418">Kinase</keyword>
<dbReference type="PANTHER" id="PTHR10584">
    <property type="entry name" value="SUGAR KINASE"/>
    <property type="match status" value="1"/>
</dbReference>
<dbReference type="Pfam" id="PF00294">
    <property type="entry name" value="PfkB"/>
    <property type="match status" value="1"/>
</dbReference>
<gene>
    <name evidence="4" type="ORF">A3B49_01300</name>
</gene>
<keyword evidence="1" id="KW-0808">Transferase</keyword>
<evidence type="ECO:0000256" key="2">
    <source>
        <dbReference type="ARBA" id="ARBA00022777"/>
    </source>
</evidence>
<dbReference type="Proteomes" id="UP000178017">
    <property type="component" value="Unassembled WGS sequence"/>
</dbReference>
<evidence type="ECO:0000313" key="4">
    <source>
        <dbReference type="EMBL" id="OGE65151.1"/>
    </source>
</evidence>
<dbReference type="SUPFAM" id="SSF53613">
    <property type="entry name" value="Ribokinase-like"/>
    <property type="match status" value="1"/>
</dbReference>
<dbReference type="InterPro" id="IPR011611">
    <property type="entry name" value="PfkB_dom"/>
</dbReference>
<evidence type="ECO:0000259" key="3">
    <source>
        <dbReference type="Pfam" id="PF00294"/>
    </source>
</evidence>
<comment type="caution">
    <text evidence="4">The sequence shown here is derived from an EMBL/GenBank/DDBJ whole genome shotgun (WGS) entry which is preliminary data.</text>
</comment>
<proteinExistence type="predicted"/>
<dbReference type="GO" id="GO:0016301">
    <property type="term" value="F:kinase activity"/>
    <property type="evidence" value="ECO:0007669"/>
    <property type="project" value="UniProtKB-KW"/>
</dbReference>
<dbReference type="AlphaFoldDB" id="A0A1F5MIE7"/>
<accession>A0A1F5MIE7</accession>
<reference evidence="4 5" key="1">
    <citation type="journal article" date="2016" name="Nat. Commun.">
        <title>Thousands of microbial genomes shed light on interconnected biogeochemical processes in an aquifer system.</title>
        <authorList>
            <person name="Anantharaman K."/>
            <person name="Brown C.T."/>
            <person name="Hug L.A."/>
            <person name="Sharon I."/>
            <person name="Castelle C.J."/>
            <person name="Probst A.J."/>
            <person name="Thomas B.C."/>
            <person name="Singh A."/>
            <person name="Wilkins M.J."/>
            <person name="Karaoz U."/>
            <person name="Brodie E.L."/>
            <person name="Williams K.H."/>
            <person name="Hubbard S.S."/>
            <person name="Banfield J.F."/>
        </authorList>
    </citation>
    <scope>NUCLEOTIDE SEQUENCE [LARGE SCALE GENOMIC DNA]</scope>
</reference>
<dbReference type="EMBL" id="MFDO01000023">
    <property type="protein sequence ID" value="OGE65151.1"/>
    <property type="molecule type" value="Genomic_DNA"/>
</dbReference>